<keyword evidence="1" id="KW-0812">Transmembrane</keyword>
<evidence type="ECO:0000313" key="2">
    <source>
        <dbReference type="EMBL" id="TBO60923.1"/>
    </source>
</evidence>
<evidence type="ECO:0000256" key="1">
    <source>
        <dbReference type="SAM" id="Phobius"/>
    </source>
</evidence>
<sequence>MTDAARRTVRTVVQTTVALAVMLPAIVDAFGIPASLPWVALAVAVAGGLARVMALPGVQALLPGWLRTAPPDRAQGGDGSGA</sequence>
<keyword evidence="3" id="KW-1185">Reference proteome</keyword>
<protein>
    <recommendedName>
        <fullName evidence="4">Holin</fullName>
    </recommendedName>
</protein>
<accession>A0A4Q9HZZ5</accession>
<dbReference type="RefSeq" id="WP_131122176.1">
    <property type="nucleotide sequence ID" value="NZ_SIXH01000021.1"/>
</dbReference>
<proteinExistence type="predicted"/>
<organism evidence="2 3">
    <name type="scientific">Streptomyces kasugaensis</name>
    <dbReference type="NCBI Taxonomy" id="1946"/>
    <lineage>
        <taxon>Bacteria</taxon>
        <taxon>Bacillati</taxon>
        <taxon>Actinomycetota</taxon>
        <taxon>Actinomycetes</taxon>
        <taxon>Kitasatosporales</taxon>
        <taxon>Streptomycetaceae</taxon>
        <taxon>Streptomyces</taxon>
    </lineage>
</organism>
<dbReference type="Proteomes" id="UP000292452">
    <property type="component" value="Unassembled WGS sequence"/>
</dbReference>
<feature type="transmembrane region" description="Helical" evidence="1">
    <location>
        <begin position="38"/>
        <end position="58"/>
    </location>
</feature>
<dbReference type="EMBL" id="SIXH01000021">
    <property type="protein sequence ID" value="TBO60923.1"/>
    <property type="molecule type" value="Genomic_DNA"/>
</dbReference>
<name>A0A4Q9HZZ5_STRKA</name>
<evidence type="ECO:0008006" key="4">
    <source>
        <dbReference type="Google" id="ProtNLM"/>
    </source>
</evidence>
<keyword evidence="1" id="KW-1133">Transmembrane helix</keyword>
<keyword evidence="1" id="KW-0472">Membrane</keyword>
<feature type="transmembrane region" description="Helical" evidence="1">
    <location>
        <begin position="12"/>
        <end position="32"/>
    </location>
</feature>
<gene>
    <name evidence="2" type="ORF">EYS09_03905</name>
</gene>
<evidence type="ECO:0000313" key="3">
    <source>
        <dbReference type="Proteomes" id="UP000292452"/>
    </source>
</evidence>
<dbReference type="AlphaFoldDB" id="A0A4Q9HZZ5"/>
<reference evidence="2 3" key="1">
    <citation type="submission" date="2019-02" db="EMBL/GenBank/DDBJ databases">
        <title>Draft Genome Sequence of Streptomyces sp. AM-2504, identified by 16S rRNA comparative analysis as a Streptomyces Kasugaensis strain.</title>
        <authorList>
            <person name="Napolioni V."/>
            <person name="Giuliodori A.M."/>
            <person name="Spurio R."/>
            <person name="Fabbretti A."/>
        </authorList>
    </citation>
    <scope>NUCLEOTIDE SEQUENCE [LARGE SCALE GENOMIC DNA]</scope>
    <source>
        <strain evidence="2 3">AM-2504</strain>
    </source>
</reference>
<comment type="caution">
    <text evidence="2">The sequence shown here is derived from an EMBL/GenBank/DDBJ whole genome shotgun (WGS) entry which is preliminary data.</text>
</comment>